<dbReference type="RefSeq" id="WP_101183596.1">
    <property type="nucleotide sequence ID" value="NZ_CP031218.1"/>
</dbReference>
<organism evidence="4 5">
    <name type="scientific">Malaciobacter halophilus</name>
    <dbReference type="NCBI Taxonomy" id="197482"/>
    <lineage>
        <taxon>Bacteria</taxon>
        <taxon>Pseudomonadati</taxon>
        <taxon>Campylobacterota</taxon>
        <taxon>Epsilonproteobacteria</taxon>
        <taxon>Campylobacterales</taxon>
        <taxon>Arcobacteraceae</taxon>
        <taxon>Malaciobacter</taxon>
    </lineage>
</organism>
<keyword evidence="3" id="KW-0479">Metal-binding</keyword>
<keyword evidence="3" id="KW-0460">Magnesium</keyword>
<sequence>MFDKKIVKDIVLSTLVADSYSLGAHWVYNEKQLQTLNIDWNELNAPCSIWHKGKIAGEFTHYGDQTFWLYDFLKEKDKFDIKAYSLYWLEKVQAYNGYIDAATRNSLEFIKNEQIKGSDSTDLSIVGRVAPLLLVSNNKKEFLDNVELFTALTHNSSESLNASKFFAKLLLKVLDKWDIKEAIIQLKDESDLDIQEYIKKAYDSKDKESFEVIREFGPACATSEGFASVLHLLFKYDNLKELLIQNAKAGGDSSARGMVAAMIFSAKYGLKDIPKSWLKIKVVI</sequence>
<proteinExistence type="inferred from homology"/>
<dbReference type="InterPro" id="IPR050792">
    <property type="entry name" value="ADP-ribosylglycohydrolase"/>
</dbReference>
<evidence type="ECO:0000313" key="4">
    <source>
        <dbReference type="EMBL" id="PKI81930.1"/>
    </source>
</evidence>
<dbReference type="OrthoDB" id="5297797at2"/>
<gene>
    <name evidence="4" type="ORF">CP960_02185</name>
</gene>
<feature type="binding site" evidence="3">
    <location>
        <position position="252"/>
    </location>
    <ligand>
        <name>Mg(2+)</name>
        <dbReference type="ChEBI" id="CHEBI:18420"/>
        <label>1</label>
    </ligand>
</feature>
<dbReference type="PANTHER" id="PTHR16222">
    <property type="entry name" value="ADP-RIBOSYLGLYCOHYDROLASE"/>
    <property type="match status" value="1"/>
</dbReference>
<dbReference type="InterPro" id="IPR036705">
    <property type="entry name" value="Ribosyl_crysJ1_sf"/>
</dbReference>
<keyword evidence="2" id="KW-0378">Hydrolase</keyword>
<evidence type="ECO:0000256" key="2">
    <source>
        <dbReference type="ARBA" id="ARBA00022801"/>
    </source>
</evidence>
<accession>A0A2N1J5U4</accession>
<dbReference type="SUPFAM" id="SSF101478">
    <property type="entry name" value="ADP-ribosylglycohydrolase"/>
    <property type="match status" value="1"/>
</dbReference>
<comment type="cofactor">
    <cofactor evidence="3">
        <name>Mg(2+)</name>
        <dbReference type="ChEBI" id="CHEBI:18420"/>
    </cofactor>
    <text evidence="3">Binds 2 magnesium ions per subunit.</text>
</comment>
<dbReference type="Pfam" id="PF03747">
    <property type="entry name" value="ADP_ribosyl_GH"/>
    <property type="match status" value="1"/>
</dbReference>
<evidence type="ECO:0000256" key="3">
    <source>
        <dbReference type="PIRSR" id="PIRSR605502-1"/>
    </source>
</evidence>
<comment type="caution">
    <text evidence="4">The sequence shown here is derived from an EMBL/GenBank/DDBJ whole genome shotgun (WGS) entry which is preliminary data.</text>
</comment>
<evidence type="ECO:0000256" key="1">
    <source>
        <dbReference type="ARBA" id="ARBA00010702"/>
    </source>
</evidence>
<comment type="similarity">
    <text evidence="1">Belongs to the ADP-ribosylglycohydrolase family.</text>
</comment>
<evidence type="ECO:0008006" key="6">
    <source>
        <dbReference type="Google" id="ProtNLM"/>
    </source>
</evidence>
<name>A0A2N1J5U4_9BACT</name>
<dbReference type="AlphaFoldDB" id="A0A2N1J5U4"/>
<dbReference type="EMBL" id="NXIF01000007">
    <property type="protein sequence ID" value="PKI81930.1"/>
    <property type="molecule type" value="Genomic_DNA"/>
</dbReference>
<keyword evidence="5" id="KW-1185">Reference proteome</keyword>
<dbReference type="Gene3D" id="1.10.4080.10">
    <property type="entry name" value="ADP-ribosylation/Crystallin J1"/>
    <property type="match status" value="1"/>
</dbReference>
<dbReference type="KEGG" id="ahs:AHALO_0912"/>
<dbReference type="GO" id="GO:0046872">
    <property type="term" value="F:metal ion binding"/>
    <property type="evidence" value="ECO:0007669"/>
    <property type="project" value="UniProtKB-KW"/>
</dbReference>
<evidence type="ECO:0000313" key="5">
    <source>
        <dbReference type="Proteomes" id="UP000233248"/>
    </source>
</evidence>
<reference evidence="4 5" key="1">
    <citation type="submission" date="2017-09" db="EMBL/GenBank/DDBJ databases">
        <title>Genomics of the genus Arcobacter.</title>
        <authorList>
            <person name="Perez-Cataluna A."/>
            <person name="Figueras M.J."/>
            <person name="Salas-Masso N."/>
        </authorList>
    </citation>
    <scope>NUCLEOTIDE SEQUENCE [LARGE SCALE GENOMIC DNA]</scope>
    <source>
        <strain evidence="4 5">DSM 18005</strain>
    </source>
</reference>
<dbReference type="InterPro" id="IPR005502">
    <property type="entry name" value="Ribosyl_crysJ1"/>
</dbReference>
<dbReference type="Proteomes" id="UP000233248">
    <property type="component" value="Unassembled WGS sequence"/>
</dbReference>
<protein>
    <recommendedName>
        <fullName evidence="6">ADP-ribosylglycohydrolase</fullName>
    </recommendedName>
</protein>
<dbReference type="GO" id="GO:0016787">
    <property type="term" value="F:hydrolase activity"/>
    <property type="evidence" value="ECO:0007669"/>
    <property type="project" value="UniProtKB-KW"/>
</dbReference>
<dbReference type="PANTHER" id="PTHR16222:SF24">
    <property type="entry name" value="ADP-RIBOSYLHYDROLASE ARH3"/>
    <property type="match status" value="1"/>
</dbReference>